<feature type="transmembrane region" description="Helical" evidence="4">
    <location>
        <begin position="25"/>
        <end position="45"/>
    </location>
</feature>
<protein>
    <recommendedName>
        <fullName evidence="7">Nucleoside-triphosphatase THEP1</fullName>
    </recommendedName>
</protein>
<feature type="transmembrane region" description="Helical" evidence="4">
    <location>
        <begin position="231"/>
        <end position="251"/>
    </location>
</feature>
<dbReference type="Gene3D" id="3.40.50.300">
    <property type="entry name" value="P-loop containing nucleotide triphosphate hydrolases"/>
    <property type="match status" value="1"/>
</dbReference>
<evidence type="ECO:0000313" key="5">
    <source>
        <dbReference type="EMBL" id="GET21407.1"/>
    </source>
</evidence>
<evidence type="ECO:0008006" key="7">
    <source>
        <dbReference type="Google" id="ProtNLM"/>
    </source>
</evidence>
<feature type="transmembrane region" description="Helical" evidence="4">
    <location>
        <begin position="316"/>
        <end position="337"/>
    </location>
</feature>
<feature type="transmembrane region" description="Helical" evidence="4">
    <location>
        <begin position="287"/>
        <end position="304"/>
    </location>
</feature>
<gene>
    <name evidence="5" type="ORF">JCM18694_16530</name>
</gene>
<name>A0ABQ0ZIZ3_9BACT</name>
<feature type="transmembrane region" description="Helical" evidence="4">
    <location>
        <begin position="51"/>
        <end position="72"/>
    </location>
</feature>
<evidence type="ECO:0000256" key="4">
    <source>
        <dbReference type="SAM" id="Phobius"/>
    </source>
</evidence>
<dbReference type="PANTHER" id="PTHR43146:SF1">
    <property type="entry name" value="CANCER-RELATED NUCLEOSIDE-TRIPHOSPHATASE"/>
    <property type="match status" value="1"/>
</dbReference>
<dbReference type="PANTHER" id="PTHR43146">
    <property type="entry name" value="CANCER-RELATED NUCLEOSIDE-TRIPHOSPHATASE"/>
    <property type="match status" value="1"/>
</dbReference>
<dbReference type="Pfam" id="PF03266">
    <property type="entry name" value="NTPase_1"/>
    <property type="match status" value="1"/>
</dbReference>
<keyword evidence="2" id="KW-0378">Hydrolase</keyword>
<feature type="transmembrane region" description="Helical" evidence="4">
    <location>
        <begin position="175"/>
        <end position="196"/>
    </location>
</feature>
<reference evidence="5 6" key="1">
    <citation type="submission" date="2019-10" db="EMBL/GenBank/DDBJ databases">
        <title>Prolixibacter strains distinguished by the presence of nitrate reductase genes were adept at nitrate-dependent anaerobic corrosion of metallic iron and carbon steel.</title>
        <authorList>
            <person name="Iino T."/>
            <person name="Shono N."/>
            <person name="Ito K."/>
            <person name="Nakamura R."/>
            <person name="Sueoka K."/>
            <person name="Harayama S."/>
            <person name="Ohkuma M."/>
        </authorList>
    </citation>
    <scope>NUCLEOTIDE SEQUENCE [LARGE SCALE GENOMIC DNA]</scope>
    <source>
        <strain evidence="5 6">MIC1-1</strain>
    </source>
</reference>
<feature type="transmembrane region" description="Helical" evidence="4">
    <location>
        <begin position="84"/>
        <end position="106"/>
    </location>
</feature>
<evidence type="ECO:0000256" key="1">
    <source>
        <dbReference type="ARBA" id="ARBA00022741"/>
    </source>
</evidence>
<evidence type="ECO:0000313" key="6">
    <source>
        <dbReference type="Proteomes" id="UP000396862"/>
    </source>
</evidence>
<evidence type="ECO:0000256" key="3">
    <source>
        <dbReference type="ARBA" id="ARBA00022840"/>
    </source>
</evidence>
<feature type="transmembrane region" description="Helical" evidence="4">
    <location>
        <begin position="257"/>
        <end position="275"/>
    </location>
</feature>
<dbReference type="SUPFAM" id="SSF52540">
    <property type="entry name" value="P-loop containing nucleoside triphosphate hydrolases"/>
    <property type="match status" value="1"/>
</dbReference>
<feature type="transmembrane region" description="Helical" evidence="4">
    <location>
        <begin position="118"/>
        <end position="139"/>
    </location>
</feature>
<evidence type="ECO:0000256" key="2">
    <source>
        <dbReference type="ARBA" id="ARBA00022801"/>
    </source>
</evidence>
<proteinExistence type="predicted"/>
<organism evidence="5 6">
    <name type="scientific">Prolixibacter denitrificans</name>
    <dbReference type="NCBI Taxonomy" id="1541063"/>
    <lineage>
        <taxon>Bacteria</taxon>
        <taxon>Pseudomonadati</taxon>
        <taxon>Bacteroidota</taxon>
        <taxon>Bacteroidia</taxon>
        <taxon>Marinilabiliales</taxon>
        <taxon>Prolixibacteraceae</taxon>
        <taxon>Prolixibacter</taxon>
    </lineage>
</organism>
<dbReference type="Proteomes" id="UP000396862">
    <property type="component" value="Unassembled WGS sequence"/>
</dbReference>
<dbReference type="InterPro" id="IPR027417">
    <property type="entry name" value="P-loop_NTPase"/>
</dbReference>
<keyword evidence="3" id="KW-0067">ATP-binding</keyword>
<keyword evidence="4" id="KW-0472">Membrane</keyword>
<keyword evidence="4" id="KW-1133">Transmembrane helix</keyword>
<feature type="transmembrane region" description="Helical" evidence="4">
    <location>
        <begin position="146"/>
        <end position="163"/>
    </location>
</feature>
<dbReference type="InterPro" id="IPR004948">
    <property type="entry name" value="Nuc-triphosphatase_THEP1"/>
</dbReference>
<keyword evidence="4" id="KW-0812">Transmembrane</keyword>
<keyword evidence="6" id="KW-1185">Reference proteome</keyword>
<keyword evidence="1" id="KW-0547">Nucleotide-binding</keyword>
<sequence length="581" mass="66583">MILFTYYTGKQDNQPSKKMKDNDKWIKASVIGTIWASFEIVFGSFLHNLRIPFSGTLLTGIGLIVLISVSYLWNEKGLFWRAGLITAILKTLSPSAVIFGPMIAIFAESVLLEFSTLLLGRTMAGYLAGAVLAVSWNLVQRIINLIIFYGFHIVELYTHLVQMAEKEMQVHFQTIWMPVLIFSGVYILLGIFYGFLGIKIGRKLRNEQDLSRPGRSSSTLSSGQNQQRVNFDYSLTWLFVDLILLVGSFLLLSFSHWQIWSIAIILIGTLWSIRYKRAFRQIASPKFWIYFVFITMLVALVFNGDSTTGERVLIGLQMNFRAAVIIMGFSVLGTELYHPKIRRFFQRNSFNNLSIALELSFNSLPTTVANLPNAQSFFRKPMTLFFQILSQAEERLTEMKRQKRVHPRIFILSGERGQGKTWYIREIINLLRQEEITVSGIYSDRVMNEDTTIGYDVVDIKSGEREVFLRLTGEPQFEQIGRYYIHPNGLRMGINSLQVTSPHCDLVIIDEIGQLELKDRGWSDSLNQLLHRNQRHLLLTTRTRYADELISRLNGADILVYDLSAYSPEAIGYSVLSHIRT</sequence>
<comment type="caution">
    <text evidence="5">The sequence shown here is derived from an EMBL/GenBank/DDBJ whole genome shotgun (WGS) entry which is preliminary data.</text>
</comment>
<accession>A0ABQ0ZIZ3</accession>
<dbReference type="EMBL" id="BLAU01000001">
    <property type="protein sequence ID" value="GET21407.1"/>
    <property type="molecule type" value="Genomic_DNA"/>
</dbReference>